<keyword evidence="5" id="KW-1185">Reference proteome</keyword>
<dbReference type="Pfam" id="PF13828">
    <property type="entry name" value="DUF4190"/>
    <property type="match status" value="1"/>
</dbReference>
<comment type="caution">
    <text evidence="4">The sequence shown here is derived from an EMBL/GenBank/DDBJ whole genome shotgun (WGS) entry which is preliminary data.</text>
</comment>
<accession>A0ABR7I9G9</accession>
<dbReference type="EMBL" id="JACOQH010000003">
    <property type="protein sequence ID" value="MBC5753584.1"/>
    <property type="molecule type" value="Genomic_DNA"/>
</dbReference>
<feature type="domain" description="DUF4190" evidence="3">
    <location>
        <begin position="44"/>
        <end position="106"/>
    </location>
</feature>
<feature type="region of interest" description="Disordered" evidence="1">
    <location>
        <begin position="1"/>
        <end position="24"/>
    </location>
</feature>
<evidence type="ECO:0000256" key="1">
    <source>
        <dbReference type="SAM" id="MobiDB-lite"/>
    </source>
</evidence>
<organism evidence="4 5">
    <name type="scientific">Roseburia yibonii</name>
    <dbReference type="NCBI Taxonomy" id="2763063"/>
    <lineage>
        <taxon>Bacteria</taxon>
        <taxon>Bacillati</taxon>
        <taxon>Bacillota</taxon>
        <taxon>Clostridia</taxon>
        <taxon>Lachnospirales</taxon>
        <taxon>Lachnospiraceae</taxon>
        <taxon>Roseburia</taxon>
    </lineage>
</organism>
<dbReference type="Proteomes" id="UP000621540">
    <property type="component" value="Unassembled WGS sequence"/>
</dbReference>
<name>A0ABR7I9G9_9FIRM</name>
<keyword evidence="2" id="KW-1133">Transmembrane helix</keyword>
<reference evidence="4 5" key="1">
    <citation type="submission" date="2020-08" db="EMBL/GenBank/DDBJ databases">
        <title>Genome public.</title>
        <authorList>
            <person name="Liu C."/>
            <person name="Sun Q."/>
        </authorList>
    </citation>
    <scope>NUCLEOTIDE SEQUENCE [LARGE SCALE GENOMIC DNA]</scope>
    <source>
        <strain evidence="4 5">BX0805</strain>
    </source>
</reference>
<evidence type="ECO:0000256" key="2">
    <source>
        <dbReference type="SAM" id="Phobius"/>
    </source>
</evidence>
<keyword evidence="2" id="KW-0472">Membrane</keyword>
<dbReference type="InterPro" id="IPR025241">
    <property type="entry name" value="DUF4190"/>
</dbReference>
<gene>
    <name evidence="4" type="ORF">H8Z76_05995</name>
</gene>
<protein>
    <submittedName>
        <fullName evidence="4">DUF4190 domain-containing protein</fullName>
    </submittedName>
</protein>
<feature type="transmembrane region" description="Helical" evidence="2">
    <location>
        <begin position="45"/>
        <end position="78"/>
    </location>
</feature>
<keyword evidence="2" id="KW-0812">Transmembrane</keyword>
<evidence type="ECO:0000313" key="5">
    <source>
        <dbReference type="Proteomes" id="UP000621540"/>
    </source>
</evidence>
<dbReference type="RefSeq" id="WP_186981943.1">
    <property type="nucleotide sequence ID" value="NZ_JACOQH010000003.1"/>
</dbReference>
<proteinExistence type="predicted"/>
<evidence type="ECO:0000259" key="3">
    <source>
        <dbReference type="Pfam" id="PF13828"/>
    </source>
</evidence>
<feature type="transmembrane region" description="Helical" evidence="2">
    <location>
        <begin position="90"/>
        <end position="116"/>
    </location>
</feature>
<sequence>MESMNQNENQYTQTPDGCSTQQPYHQPVIIAGNPAEDKRRTKNLAIISLVCGILSIVFCIFFYVSIILGIAGLIQALISLGQHRDGRSHAIAGVITSTIGTVLSVISFLVWILVIANI</sequence>
<evidence type="ECO:0000313" key="4">
    <source>
        <dbReference type="EMBL" id="MBC5753584.1"/>
    </source>
</evidence>